<dbReference type="Proteomes" id="UP000650524">
    <property type="component" value="Unassembled WGS sequence"/>
</dbReference>
<name>A0A8J6MZW0_9DELT</name>
<dbReference type="AlphaFoldDB" id="A0A8J6MZW0"/>
<gene>
    <name evidence="2" type="ORF">H8E19_07215</name>
</gene>
<evidence type="ECO:0000313" key="3">
    <source>
        <dbReference type="Proteomes" id="UP000650524"/>
    </source>
</evidence>
<dbReference type="EMBL" id="JACNJD010000194">
    <property type="protein sequence ID" value="MBC8177181.1"/>
    <property type="molecule type" value="Genomic_DNA"/>
</dbReference>
<sequence>MRRKTKTRKKSTSPPLLNQEQEALISTLLKELGSTDPAEILARIPDSRCAQVLIDRLPLNDESPIPLLLALRAGFKDKDVGKAIKRVLFKLKRRGVATVEFDAEEDDSSTILKLSRKEPPRCYVGTVDGAGCRGVMIMVHRGGKGLDVGLGVVSDEQGIQEFFYRNLSKTSAKEMKENFSREAGPLVETSLSHAATILEESYQRHLTLKSDVPADYLELRPWLLENAPVLARPVVYDCIPETSISETIPMDSQLMELFDHELMDFWLIEIETLRPFMEEMFRVEESPIVLTDAQKADRIGEIKEKCMGEIFSPERRELLKRRLEEMGYVFFKLGKEETAGLAIAAAHAADQESTILKANPVIETLLERSLAFYTKAMEEEDSEQVQEEDESSPIILP</sequence>
<organism evidence="2 3">
    <name type="scientific">Candidatus Desulfacyla euxinica</name>
    <dbReference type="NCBI Taxonomy" id="2841693"/>
    <lineage>
        <taxon>Bacteria</taxon>
        <taxon>Deltaproteobacteria</taxon>
        <taxon>Candidatus Desulfacyla</taxon>
    </lineage>
</organism>
<accession>A0A8J6MZW0</accession>
<comment type="caution">
    <text evidence="2">The sequence shown here is derived from an EMBL/GenBank/DDBJ whole genome shotgun (WGS) entry which is preliminary data.</text>
</comment>
<protein>
    <submittedName>
        <fullName evidence="2">Uncharacterized protein</fullName>
    </submittedName>
</protein>
<feature type="region of interest" description="Disordered" evidence="1">
    <location>
        <begin position="377"/>
        <end position="397"/>
    </location>
</feature>
<feature type="compositionally biased region" description="Acidic residues" evidence="1">
    <location>
        <begin position="378"/>
        <end position="391"/>
    </location>
</feature>
<evidence type="ECO:0000313" key="2">
    <source>
        <dbReference type="EMBL" id="MBC8177181.1"/>
    </source>
</evidence>
<proteinExistence type="predicted"/>
<reference evidence="2 3" key="1">
    <citation type="submission" date="2020-08" db="EMBL/GenBank/DDBJ databases">
        <title>Bridging the membrane lipid divide: bacteria of the FCB group superphylum have the potential to synthesize archaeal ether lipids.</title>
        <authorList>
            <person name="Villanueva L."/>
            <person name="Von Meijenfeldt F.A.B."/>
            <person name="Westbye A.B."/>
            <person name="Yadav S."/>
            <person name="Hopmans E.C."/>
            <person name="Dutilh B.E."/>
            <person name="Sinninghe Damste J.S."/>
        </authorList>
    </citation>
    <scope>NUCLEOTIDE SEQUENCE [LARGE SCALE GENOMIC DNA]</scope>
    <source>
        <strain evidence="2">NIOZ-UU27</strain>
    </source>
</reference>
<evidence type="ECO:0000256" key="1">
    <source>
        <dbReference type="SAM" id="MobiDB-lite"/>
    </source>
</evidence>